<dbReference type="InterPro" id="IPR007627">
    <property type="entry name" value="RNA_pol_sigma70_r2"/>
</dbReference>
<evidence type="ECO:0000256" key="3">
    <source>
        <dbReference type="ARBA" id="ARBA00023082"/>
    </source>
</evidence>
<keyword evidence="8" id="KW-1185">Reference proteome</keyword>
<dbReference type="RefSeq" id="WP_252850734.1">
    <property type="nucleotide sequence ID" value="NZ_JAMXLR010000006.1"/>
</dbReference>
<sequence length="194" mass="22331">MSKFTRLTLLERVRDTTTGDSWQEFAEVYDALVMSWLRAHQVQSHDADDVRQEVMSAVMQQIGKFEHNGRPGAFRNWLRKITSNRLHRLWQKRGSRPDQAGPDLSELADQLADPSSPLTAAWDREHNRYIVEYLLDQIADRFSPQSMQVFERIVLDEEPAQQVADDMGMTLGAARVAQHRVLKALRAMGKGWID</sequence>
<proteinExistence type="inferred from homology"/>
<dbReference type="InterPro" id="IPR036388">
    <property type="entry name" value="WH-like_DNA-bd_sf"/>
</dbReference>
<dbReference type="GO" id="GO:0016987">
    <property type="term" value="F:sigma factor activity"/>
    <property type="evidence" value="ECO:0007669"/>
    <property type="project" value="UniProtKB-KW"/>
</dbReference>
<dbReference type="NCBIfam" id="TIGR02937">
    <property type="entry name" value="sigma70-ECF"/>
    <property type="match status" value="1"/>
</dbReference>
<dbReference type="InterPro" id="IPR014284">
    <property type="entry name" value="RNA_pol_sigma-70_dom"/>
</dbReference>
<protein>
    <submittedName>
        <fullName evidence="7">Sigma-70 family RNA polymerase sigma factor</fullName>
    </submittedName>
</protein>
<gene>
    <name evidence="7" type="ORF">NG895_01835</name>
</gene>
<dbReference type="Gene3D" id="1.10.1740.10">
    <property type="match status" value="1"/>
</dbReference>
<organism evidence="7 8">
    <name type="scientific">Aeoliella straminimaris</name>
    <dbReference type="NCBI Taxonomy" id="2954799"/>
    <lineage>
        <taxon>Bacteria</taxon>
        <taxon>Pseudomonadati</taxon>
        <taxon>Planctomycetota</taxon>
        <taxon>Planctomycetia</taxon>
        <taxon>Pirellulales</taxon>
        <taxon>Lacipirellulaceae</taxon>
        <taxon>Aeoliella</taxon>
    </lineage>
</organism>
<dbReference type="AlphaFoldDB" id="A0A9X2FAW3"/>
<dbReference type="PANTHER" id="PTHR43133:SF8">
    <property type="entry name" value="RNA POLYMERASE SIGMA FACTOR HI_1459-RELATED"/>
    <property type="match status" value="1"/>
</dbReference>
<dbReference type="SUPFAM" id="SSF88946">
    <property type="entry name" value="Sigma2 domain of RNA polymerase sigma factors"/>
    <property type="match status" value="1"/>
</dbReference>
<dbReference type="Proteomes" id="UP001155241">
    <property type="component" value="Unassembled WGS sequence"/>
</dbReference>
<dbReference type="GO" id="GO:0003677">
    <property type="term" value="F:DNA binding"/>
    <property type="evidence" value="ECO:0007669"/>
    <property type="project" value="UniProtKB-KW"/>
</dbReference>
<dbReference type="EMBL" id="JAMXLR010000006">
    <property type="protein sequence ID" value="MCO6042636.1"/>
    <property type="molecule type" value="Genomic_DNA"/>
</dbReference>
<evidence type="ECO:0000256" key="2">
    <source>
        <dbReference type="ARBA" id="ARBA00023015"/>
    </source>
</evidence>
<reference evidence="7" key="1">
    <citation type="submission" date="2022-06" db="EMBL/GenBank/DDBJ databases">
        <title>Aeoliella straminimaris, a novel planctomycete from sediments.</title>
        <authorList>
            <person name="Vitorino I.R."/>
            <person name="Lage O.M."/>
        </authorList>
    </citation>
    <scope>NUCLEOTIDE SEQUENCE</scope>
    <source>
        <strain evidence="7">ICT_H6.2</strain>
    </source>
</reference>
<name>A0A9X2FAW3_9BACT</name>
<evidence type="ECO:0000259" key="6">
    <source>
        <dbReference type="Pfam" id="PF04542"/>
    </source>
</evidence>
<evidence type="ECO:0000256" key="4">
    <source>
        <dbReference type="ARBA" id="ARBA00023125"/>
    </source>
</evidence>
<evidence type="ECO:0000256" key="1">
    <source>
        <dbReference type="ARBA" id="ARBA00010641"/>
    </source>
</evidence>
<dbReference type="Pfam" id="PF04542">
    <property type="entry name" value="Sigma70_r2"/>
    <property type="match status" value="1"/>
</dbReference>
<dbReference type="InterPro" id="IPR013324">
    <property type="entry name" value="RNA_pol_sigma_r3/r4-like"/>
</dbReference>
<accession>A0A9X2FAW3</accession>
<dbReference type="GO" id="GO:0006352">
    <property type="term" value="P:DNA-templated transcription initiation"/>
    <property type="evidence" value="ECO:0007669"/>
    <property type="project" value="InterPro"/>
</dbReference>
<dbReference type="InterPro" id="IPR039425">
    <property type="entry name" value="RNA_pol_sigma-70-like"/>
</dbReference>
<feature type="domain" description="RNA polymerase sigma-70 region 2" evidence="6">
    <location>
        <begin position="29"/>
        <end position="94"/>
    </location>
</feature>
<evidence type="ECO:0000313" key="8">
    <source>
        <dbReference type="Proteomes" id="UP001155241"/>
    </source>
</evidence>
<keyword evidence="2" id="KW-0805">Transcription regulation</keyword>
<dbReference type="InterPro" id="IPR013325">
    <property type="entry name" value="RNA_pol_sigma_r2"/>
</dbReference>
<comment type="similarity">
    <text evidence="1">Belongs to the sigma-70 factor family. ECF subfamily.</text>
</comment>
<dbReference type="PANTHER" id="PTHR43133">
    <property type="entry name" value="RNA POLYMERASE ECF-TYPE SIGMA FACTO"/>
    <property type="match status" value="1"/>
</dbReference>
<keyword evidence="4" id="KW-0238">DNA-binding</keyword>
<dbReference type="SUPFAM" id="SSF88659">
    <property type="entry name" value="Sigma3 and sigma4 domains of RNA polymerase sigma factors"/>
    <property type="match status" value="1"/>
</dbReference>
<dbReference type="Gene3D" id="1.10.10.10">
    <property type="entry name" value="Winged helix-like DNA-binding domain superfamily/Winged helix DNA-binding domain"/>
    <property type="match status" value="1"/>
</dbReference>
<keyword evidence="5" id="KW-0804">Transcription</keyword>
<evidence type="ECO:0000313" key="7">
    <source>
        <dbReference type="EMBL" id="MCO6042636.1"/>
    </source>
</evidence>
<keyword evidence="3" id="KW-0731">Sigma factor</keyword>
<evidence type="ECO:0000256" key="5">
    <source>
        <dbReference type="ARBA" id="ARBA00023163"/>
    </source>
</evidence>
<comment type="caution">
    <text evidence="7">The sequence shown here is derived from an EMBL/GenBank/DDBJ whole genome shotgun (WGS) entry which is preliminary data.</text>
</comment>